<dbReference type="EMBL" id="JAZAVJ010000090">
    <property type="protein sequence ID" value="KAK7415035.1"/>
    <property type="molecule type" value="Genomic_DNA"/>
</dbReference>
<proteinExistence type="inferred from homology"/>
<evidence type="ECO:0000256" key="1">
    <source>
        <dbReference type="ARBA" id="ARBA00008954"/>
    </source>
</evidence>
<comment type="similarity">
    <text evidence="1 3">Belongs to the class-III pyridoxal-phosphate-dependent aminotransferase family.</text>
</comment>
<evidence type="ECO:0000313" key="5">
    <source>
        <dbReference type="Proteomes" id="UP001498476"/>
    </source>
</evidence>
<evidence type="ECO:0000256" key="2">
    <source>
        <dbReference type="ARBA" id="ARBA00022898"/>
    </source>
</evidence>
<dbReference type="InterPro" id="IPR015422">
    <property type="entry name" value="PyrdxlP-dep_Trfase_small"/>
</dbReference>
<dbReference type="InterPro" id="IPR005814">
    <property type="entry name" value="Aminotrans_3"/>
</dbReference>
<dbReference type="NCBIfam" id="NF005685">
    <property type="entry name" value="PRK07483.1"/>
    <property type="match status" value="1"/>
</dbReference>
<name>A0ABR1H1R9_9HYPO</name>
<keyword evidence="5" id="KW-1185">Reference proteome</keyword>
<evidence type="ECO:0008006" key="6">
    <source>
        <dbReference type="Google" id="ProtNLM"/>
    </source>
</evidence>
<dbReference type="Proteomes" id="UP001498476">
    <property type="component" value="Unassembled WGS sequence"/>
</dbReference>
<dbReference type="InterPro" id="IPR015424">
    <property type="entry name" value="PyrdxlP-dep_Trfase"/>
</dbReference>
<evidence type="ECO:0000256" key="3">
    <source>
        <dbReference type="RuleBase" id="RU003560"/>
    </source>
</evidence>
<dbReference type="Pfam" id="PF00202">
    <property type="entry name" value="Aminotran_3"/>
    <property type="match status" value="1"/>
</dbReference>
<sequence>MAPSRDDNHLPAVTVKSQHGEGHLLHRSLAQKPSMVDSAHGIELKLASGQTIIDACGGAAVALIGHGNEEVTQAMVEQARKVSYVHTQAYTTAPAEELADIILEGNPYGLEKAFFVGSGSEAVESALKLARQYFYEKNEPERLHLVSRQQSYHGNTMTAMSISTNQARKAPYQGFCYPNVSHVSPAYAYQYKHDTESEAEFTERLLAELDAEFLRVGPEKVVAFIAETVSGATLGCVAAPKGYYKGVRALCDKYGILLFLDEIMCGVGRTGTYFAFEQEGIAPDLVTIAKGLGGGYAAIAGVLMHEKVVDVLRQGSQVFNNGHTYQAHPISCAAALAVQRIVQRDRLVARCAKMGQVLERRLREELGGCGTVGDIRGRGLFWGVEFVRDRASRETMAPGVAFGARVQQIAFRKGVAVYPGAGTVDGVRGDHLLVAPPFTVTERQLEHICRVLREAVEEAEGCLRDESECGLA</sequence>
<reference evidence="4 5" key="1">
    <citation type="journal article" date="2025" name="Microbiol. Resour. Announc.">
        <title>Draft genome sequences for Neonectria magnoliae and Neonectria punicea, canker pathogens of Liriodendron tulipifera and Acer saccharum in West Virginia.</title>
        <authorList>
            <person name="Petronek H.M."/>
            <person name="Kasson M.T."/>
            <person name="Metheny A.M."/>
            <person name="Stauder C.M."/>
            <person name="Lovett B."/>
            <person name="Lynch S.C."/>
            <person name="Garnas J.R."/>
            <person name="Kasson L.R."/>
            <person name="Stajich J.E."/>
        </authorList>
    </citation>
    <scope>NUCLEOTIDE SEQUENCE [LARGE SCALE GENOMIC DNA]</scope>
    <source>
        <strain evidence="4 5">NRRL 64653</strain>
    </source>
</reference>
<dbReference type="InterPro" id="IPR015421">
    <property type="entry name" value="PyrdxlP-dep_Trfase_major"/>
</dbReference>
<dbReference type="SUPFAM" id="SSF53383">
    <property type="entry name" value="PLP-dependent transferases"/>
    <property type="match status" value="1"/>
</dbReference>
<comment type="caution">
    <text evidence="4">The sequence shown here is derived from an EMBL/GenBank/DDBJ whole genome shotgun (WGS) entry which is preliminary data.</text>
</comment>
<organism evidence="4 5">
    <name type="scientific">Neonectria punicea</name>
    <dbReference type="NCBI Taxonomy" id="979145"/>
    <lineage>
        <taxon>Eukaryota</taxon>
        <taxon>Fungi</taxon>
        <taxon>Dikarya</taxon>
        <taxon>Ascomycota</taxon>
        <taxon>Pezizomycotina</taxon>
        <taxon>Sordariomycetes</taxon>
        <taxon>Hypocreomycetidae</taxon>
        <taxon>Hypocreales</taxon>
        <taxon>Nectriaceae</taxon>
        <taxon>Neonectria</taxon>
    </lineage>
</organism>
<dbReference type="Gene3D" id="3.40.640.10">
    <property type="entry name" value="Type I PLP-dependent aspartate aminotransferase-like (Major domain)"/>
    <property type="match status" value="1"/>
</dbReference>
<keyword evidence="2 3" id="KW-0663">Pyridoxal phosphate</keyword>
<evidence type="ECO:0000313" key="4">
    <source>
        <dbReference type="EMBL" id="KAK7415035.1"/>
    </source>
</evidence>
<protein>
    <recommendedName>
        <fullName evidence="6">Aminotransferase</fullName>
    </recommendedName>
</protein>
<dbReference type="PANTHER" id="PTHR43094:SF1">
    <property type="entry name" value="AMINOTRANSFERASE CLASS-III"/>
    <property type="match status" value="1"/>
</dbReference>
<gene>
    <name evidence="4" type="ORF">QQX98_006173</name>
</gene>
<dbReference type="InterPro" id="IPR049704">
    <property type="entry name" value="Aminotrans_3_PPA_site"/>
</dbReference>
<dbReference type="CDD" id="cd00610">
    <property type="entry name" value="OAT_like"/>
    <property type="match status" value="1"/>
</dbReference>
<dbReference type="PROSITE" id="PS00600">
    <property type="entry name" value="AA_TRANSFER_CLASS_3"/>
    <property type="match status" value="1"/>
</dbReference>
<accession>A0ABR1H1R9</accession>
<dbReference type="PANTHER" id="PTHR43094">
    <property type="entry name" value="AMINOTRANSFERASE"/>
    <property type="match status" value="1"/>
</dbReference>
<dbReference type="Gene3D" id="3.90.1150.10">
    <property type="entry name" value="Aspartate Aminotransferase, domain 1"/>
    <property type="match status" value="1"/>
</dbReference>